<dbReference type="Gene3D" id="3.20.20.70">
    <property type="entry name" value="Aldolase class I"/>
    <property type="match status" value="1"/>
</dbReference>
<dbReference type="RefSeq" id="WP_141608108.1">
    <property type="nucleotide sequence ID" value="NZ_VIGC02000001.1"/>
</dbReference>
<dbReference type="InterPro" id="IPR041720">
    <property type="entry name" value="FbaB-like"/>
</dbReference>
<dbReference type="OrthoDB" id="5915071at2"/>
<organism evidence="1 2">
    <name type="scientific">Litorilinea aerophila</name>
    <dbReference type="NCBI Taxonomy" id="1204385"/>
    <lineage>
        <taxon>Bacteria</taxon>
        <taxon>Bacillati</taxon>
        <taxon>Chloroflexota</taxon>
        <taxon>Caldilineae</taxon>
        <taxon>Caldilineales</taxon>
        <taxon>Caldilineaceae</taxon>
        <taxon>Litorilinea</taxon>
    </lineage>
</organism>
<evidence type="ECO:0000313" key="2">
    <source>
        <dbReference type="Proteomes" id="UP000317371"/>
    </source>
</evidence>
<dbReference type="Proteomes" id="UP000317371">
    <property type="component" value="Unassembled WGS sequence"/>
</dbReference>
<dbReference type="SMART" id="SM01133">
    <property type="entry name" value="DeoC"/>
    <property type="match status" value="1"/>
</dbReference>
<dbReference type="PIRSF" id="PIRSF038992">
    <property type="entry name" value="Aldolase_Ia"/>
    <property type="match status" value="1"/>
</dbReference>
<accession>A0A540VM96</accession>
<name>A0A540VM96_9CHLR</name>
<dbReference type="InParanoid" id="A0A540VM96"/>
<sequence>MAILKPDNRALIVAMDHGRTNGVIQGLEDPGRVIDAVAEAGADGIMTTFGVVKRYRERLIGRIPTLLRLDGGPSIYREDWLAYTEWSLLHSVEDALNLGVDGVVLMTFVGIPVELETYRIVARVAGECLQANLPLMVEALPCRSERIPDPLAADAMASAARLAFEHGADYIKTYYTGTPESFRQVVTNCPVPTLIAGGPRMDSSEAMLQVVHGAVTAGAAGVVFGRNIWQHPDPAAVVGALRHIIHDGGDVASALAMLEGQ</sequence>
<dbReference type="Pfam" id="PF01791">
    <property type="entry name" value="DeoC"/>
    <property type="match status" value="1"/>
</dbReference>
<reference evidence="1 2" key="1">
    <citation type="submission" date="2019-06" db="EMBL/GenBank/DDBJ databases">
        <title>Genome sequence of Litorilinea aerophila BAA-2444.</title>
        <authorList>
            <person name="Maclea K.S."/>
            <person name="Maurais E.G."/>
            <person name="Iannazzi L.C."/>
        </authorList>
    </citation>
    <scope>NUCLEOTIDE SEQUENCE [LARGE SCALE GENOMIC DNA]</scope>
    <source>
        <strain evidence="1 2">ATCC BAA-2444</strain>
    </source>
</reference>
<comment type="caution">
    <text evidence="1">The sequence shown here is derived from an EMBL/GenBank/DDBJ whole genome shotgun (WGS) entry which is preliminary data.</text>
</comment>
<dbReference type="SUPFAM" id="SSF51569">
    <property type="entry name" value="Aldolase"/>
    <property type="match status" value="1"/>
</dbReference>
<dbReference type="CDD" id="cd00958">
    <property type="entry name" value="DhnA"/>
    <property type="match status" value="1"/>
</dbReference>
<dbReference type="PANTHER" id="PTHR47916">
    <property type="entry name" value="FRUCTOSE-BISPHOSPHATE ALDOLASE CLASS 1"/>
    <property type="match status" value="1"/>
</dbReference>
<keyword evidence="2" id="KW-1185">Reference proteome</keyword>
<dbReference type="PANTHER" id="PTHR47916:SF1">
    <property type="entry name" value="3-HYDROXY-5-PHOSPHONOOXYPENTANE-2,4-DIONE THIOLASE"/>
    <property type="match status" value="1"/>
</dbReference>
<dbReference type="InterPro" id="IPR013785">
    <property type="entry name" value="Aldolase_TIM"/>
</dbReference>
<dbReference type="InterPro" id="IPR050456">
    <property type="entry name" value="DeoC/FbaB_aldolase"/>
</dbReference>
<evidence type="ECO:0000313" key="1">
    <source>
        <dbReference type="EMBL" id="TQE97894.1"/>
    </source>
</evidence>
<dbReference type="AlphaFoldDB" id="A0A540VM96"/>
<protein>
    <submittedName>
        <fullName evidence="1">Fructose-bisphosphate aldolase</fullName>
    </submittedName>
</protein>
<proteinExistence type="predicted"/>
<dbReference type="InterPro" id="IPR002915">
    <property type="entry name" value="DeoC/FbaB/LacD_aldolase"/>
</dbReference>
<dbReference type="GO" id="GO:0004332">
    <property type="term" value="F:fructose-bisphosphate aldolase activity"/>
    <property type="evidence" value="ECO:0007669"/>
    <property type="project" value="InterPro"/>
</dbReference>
<dbReference type="EMBL" id="VIGC01000001">
    <property type="protein sequence ID" value="TQE97894.1"/>
    <property type="molecule type" value="Genomic_DNA"/>
</dbReference>
<gene>
    <name evidence="1" type="ORF">FKZ61_00505</name>
</gene>